<feature type="region of interest" description="Disordered" evidence="1">
    <location>
        <begin position="1"/>
        <end position="32"/>
    </location>
</feature>
<proteinExistence type="predicted"/>
<dbReference type="InParanoid" id="Q7UPB7"/>
<feature type="compositionally biased region" description="Basic and acidic residues" evidence="1">
    <location>
        <begin position="1"/>
        <end position="10"/>
    </location>
</feature>
<dbReference type="KEGG" id="rba:RB7042"/>
<dbReference type="EMBL" id="BX294145">
    <property type="protein sequence ID" value="CAD75145.1"/>
    <property type="molecule type" value="Genomic_DNA"/>
</dbReference>
<evidence type="ECO:0000313" key="2">
    <source>
        <dbReference type="EMBL" id="CAD75145.1"/>
    </source>
</evidence>
<feature type="compositionally biased region" description="Basic and acidic residues" evidence="1">
    <location>
        <begin position="22"/>
        <end position="32"/>
    </location>
</feature>
<name>Q7UPB7_RHOBA</name>
<dbReference type="STRING" id="243090.RB7042"/>
<dbReference type="EnsemblBacteria" id="CAD75145">
    <property type="protein sequence ID" value="CAD75145"/>
    <property type="gene ID" value="RB7042"/>
</dbReference>
<sequence length="91" mass="10853">MILQKSHESKLLSGYEAATPNERYDPPKPTDKSRFVIQPWTFCHRRPRFPICIACDPISENDRRHHSAARRSHAAHHFLQCFDWLRLRRNC</sequence>
<protein>
    <submittedName>
        <fullName evidence="2">Uncharacterized protein</fullName>
    </submittedName>
</protein>
<accession>Q7UPB7</accession>
<evidence type="ECO:0000313" key="3">
    <source>
        <dbReference type="Proteomes" id="UP000001025"/>
    </source>
</evidence>
<keyword evidence="3" id="KW-1185">Reference proteome</keyword>
<dbReference type="AlphaFoldDB" id="Q7UPB7"/>
<dbReference type="Proteomes" id="UP000001025">
    <property type="component" value="Chromosome"/>
</dbReference>
<reference evidence="2 3" key="1">
    <citation type="journal article" date="2003" name="Proc. Natl. Acad. Sci. U.S.A.">
        <title>Complete genome sequence of the marine planctomycete Pirellula sp. strain 1.</title>
        <authorList>
            <person name="Gloeckner F.O."/>
            <person name="Kube M."/>
            <person name="Bauer M."/>
            <person name="Teeling H."/>
            <person name="Lombardot T."/>
            <person name="Ludwig W."/>
            <person name="Gade D."/>
            <person name="Beck A."/>
            <person name="Borzym K."/>
            <person name="Heitmann K."/>
            <person name="Rabus R."/>
            <person name="Schlesner H."/>
            <person name="Amann R."/>
            <person name="Reinhardt R."/>
        </authorList>
    </citation>
    <scope>NUCLEOTIDE SEQUENCE [LARGE SCALE GENOMIC DNA]</scope>
    <source>
        <strain evidence="3">DSM 10527 / NCIMB 13988 / SH1</strain>
    </source>
</reference>
<evidence type="ECO:0000256" key="1">
    <source>
        <dbReference type="SAM" id="MobiDB-lite"/>
    </source>
</evidence>
<gene>
    <name evidence="2" type="ordered locus">RB7042</name>
</gene>
<organism evidence="2 3">
    <name type="scientific">Rhodopirellula baltica (strain DSM 10527 / NCIMB 13988 / SH1)</name>
    <dbReference type="NCBI Taxonomy" id="243090"/>
    <lineage>
        <taxon>Bacteria</taxon>
        <taxon>Pseudomonadati</taxon>
        <taxon>Planctomycetota</taxon>
        <taxon>Planctomycetia</taxon>
        <taxon>Pirellulales</taxon>
        <taxon>Pirellulaceae</taxon>
        <taxon>Rhodopirellula</taxon>
    </lineage>
</organism>
<dbReference type="HOGENOM" id="CLU_2424891_0_0_0"/>